<organism evidence="1 2">
    <name type="scientific">Pistacia atlantica</name>
    <dbReference type="NCBI Taxonomy" id="434234"/>
    <lineage>
        <taxon>Eukaryota</taxon>
        <taxon>Viridiplantae</taxon>
        <taxon>Streptophyta</taxon>
        <taxon>Embryophyta</taxon>
        <taxon>Tracheophyta</taxon>
        <taxon>Spermatophyta</taxon>
        <taxon>Magnoliopsida</taxon>
        <taxon>eudicotyledons</taxon>
        <taxon>Gunneridae</taxon>
        <taxon>Pentapetalae</taxon>
        <taxon>rosids</taxon>
        <taxon>malvids</taxon>
        <taxon>Sapindales</taxon>
        <taxon>Anacardiaceae</taxon>
        <taxon>Pistacia</taxon>
    </lineage>
</organism>
<dbReference type="Proteomes" id="UP001164250">
    <property type="component" value="Chromosome 9"/>
</dbReference>
<accession>A0ACC1AN26</accession>
<reference evidence="2" key="1">
    <citation type="journal article" date="2023" name="G3 (Bethesda)">
        <title>Genome assembly and association tests identify interacting loci associated with vigor, precocity, and sex in interspecific pistachio rootstocks.</title>
        <authorList>
            <person name="Palmer W."/>
            <person name="Jacygrad E."/>
            <person name="Sagayaradj S."/>
            <person name="Cavanaugh K."/>
            <person name="Han R."/>
            <person name="Bertier L."/>
            <person name="Beede B."/>
            <person name="Kafkas S."/>
            <person name="Golino D."/>
            <person name="Preece J."/>
            <person name="Michelmore R."/>
        </authorList>
    </citation>
    <scope>NUCLEOTIDE SEQUENCE [LARGE SCALE GENOMIC DNA]</scope>
</reference>
<evidence type="ECO:0000313" key="1">
    <source>
        <dbReference type="EMBL" id="KAJ0088087.1"/>
    </source>
</evidence>
<protein>
    <submittedName>
        <fullName evidence="1">Uncharacterized protein</fullName>
    </submittedName>
</protein>
<gene>
    <name evidence="1" type="ORF">Patl1_31694</name>
</gene>
<sequence>MEYYRRYTVQLIYMDVMKLLKPSKQKSNEILIFALAKVNAHRNRVPIFVDPSTSKEFGTKFRCQTDMDFH</sequence>
<name>A0ACC1AN26_9ROSI</name>
<keyword evidence="2" id="KW-1185">Reference proteome</keyword>
<evidence type="ECO:0000313" key="2">
    <source>
        <dbReference type="Proteomes" id="UP001164250"/>
    </source>
</evidence>
<comment type="caution">
    <text evidence="1">The sequence shown here is derived from an EMBL/GenBank/DDBJ whole genome shotgun (WGS) entry which is preliminary data.</text>
</comment>
<dbReference type="EMBL" id="CM047905">
    <property type="protein sequence ID" value="KAJ0088087.1"/>
    <property type="molecule type" value="Genomic_DNA"/>
</dbReference>
<proteinExistence type="predicted"/>